<dbReference type="InterPro" id="IPR003825">
    <property type="entry name" value="Colicin-V_CvpA"/>
</dbReference>
<name>A0A2S5R6T4_9PROT</name>
<organism evidence="6 7">
    <name type="scientific">Holospora curviuscula</name>
    <dbReference type="NCBI Taxonomy" id="1082868"/>
    <lineage>
        <taxon>Bacteria</taxon>
        <taxon>Pseudomonadati</taxon>
        <taxon>Pseudomonadota</taxon>
        <taxon>Alphaproteobacteria</taxon>
        <taxon>Holosporales</taxon>
        <taxon>Holosporaceae</taxon>
        <taxon>Holospora</taxon>
    </lineage>
</organism>
<evidence type="ECO:0000313" key="6">
    <source>
        <dbReference type="EMBL" id="PPE03024.1"/>
    </source>
</evidence>
<evidence type="ECO:0000256" key="3">
    <source>
        <dbReference type="ARBA" id="ARBA00022989"/>
    </source>
</evidence>
<keyword evidence="2 5" id="KW-0812">Transmembrane</keyword>
<dbReference type="PANTHER" id="PTHR36926">
    <property type="entry name" value="COLICIN V PRODUCTION PROTEIN"/>
    <property type="match status" value="1"/>
</dbReference>
<proteinExistence type="predicted"/>
<comment type="subcellular location">
    <subcellularLocation>
        <location evidence="1">Membrane</location>
        <topology evidence="1">Multi-pass membrane protein</topology>
    </subcellularLocation>
</comment>
<dbReference type="EMBL" id="PHHC01000142">
    <property type="protein sequence ID" value="PPE03024.1"/>
    <property type="molecule type" value="Genomic_DNA"/>
</dbReference>
<protein>
    <submittedName>
        <fullName evidence="6">Colicin V production protein</fullName>
    </submittedName>
</protein>
<accession>A0A2S5R6T4</accession>
<dbReference type="RefSeq" id="WP_104207425.1">
    <property type="nucleotide sequence ID" value="NZ_PHHC01000142.1"/>
</dbReference>
<evidence type="ECO:0000256" key="1">
    <source>
        <dbReference type="ARBA" id="ARBA00004141"/>
    </source>
</evidence>
<dbReference type="InterPro" id="IPR052719">
    <property type="entry name" value="CvpA-like"/>
</dbReference>
<gene>
    <name evidence="6" type="ORF">HCUR_01534</name>
</gene>
<feature type="transmembrane region" description="Helical" evidence="5">
    <location>
        <begin position="6"/>
        <end position="24"/>
    </location>
</feature>
<dbReference type="AlphaFoldDB" id="A0A2S5R6T4"/>
<dbReference type="GO" id="GO:0009403">
    <property type="term" value="P:toxin biosynthetic process"/>
    <property type="evidence" value="ECO:0007669"/>
    <property type="project" value="InterPro"/>
</dbReference>
<dbReference type="GO" id="GO:0016020">
    <property type="term" value="C:membrane"/>
    <property type="evidence" value="ECO:0007669"/>
    <property type="project" value="UniProtKB-SubCell"/>
</dbReference>
<reference evidence="6 7" key="1">
    <citation type="submission" date="2017-11" db="EMBL/GenBank/DDBJ databases">
        <title>Comparative genomic analysis of Holospora spp., intranuclear symbionts of paramecia.</title>
        <authorList>
            <person name="Garushyants S.K."/>
            <person name="Beliavskaya A."/>
            <person name="Malko D.B."/>
            <person name="Logacheva M.D."/>
            <person name="Rautian M.S."/>
            <person name="Gelfand M.S."/>
        </authorList>
    </citation>
    <scope>NUCLEOTIDE SEQUENCE [LARGE SCALE GENOMIC DNA]</scope>
    <source>
        <strain evidence="7">02AZ16</strain>
    </source>
</reference>
<keyword evidence="3 5" id="KW-1133">Transmembrane helix</keyword>
<keyword evidence="7" id="KW-1185">Reference proteome</keyword>
<sequence>MNNFNIFDGLLLAVIGFSGLLGFFRGFVKETLSLLAWISAGILSWKYHEVLCPLWSRWIQSPTLLKTVCYLSVFLGTLIVFLCLIQWVALKIHTSIVRSVDALLGGVFGITRGVVIILSVYTGSLFFVAPNQQPEIIQTSQSEKWLNRGAILLESLLPEKIKNINFIQSVKLLLKNIKDASTLTDPLLSPQEINTKTPS</sequence>
<comment type="caution">
    <text evidence="6">The sequence shown here is derived from an EMBL/GenBank/DDBJ whole genome shotgun (WGS) entry which is preliminary data.</text>
</comment>
<evidence type="ECO:0000256" key="4">
    <source>
        <dbReference type="ARBA" id="ARBA00023136"/>
    </source>
</evidence>
<keyword evidence="4 5" id="KW-0472">Membrane</keyword>
<evidence type="ECO:0000313" key="7">
    <source>
        <dbReference type="Proteomes" id="UP000239425"/>
    </source>
</evidence>
<feature type="transmembrane region" description="Helical" evidence="5">
    <location>
        <begin position="102"/>
        <end position="129"/>
    </location>
</feature>
<dbReference type="Pfam" id="PF02674">
    <property type="entry name" value="Colicin_V"/>
    <property type="match status" value="1"/>
</dbReference>
<evidence type="ECO:0000256" key="2">
    <source>
        <dbReference type="ARBA" id="ARBA00022692"/>
    </source>
</evidence>
<feature type="transmembrane region" description="Helical" evidence="5">
    <location>
        <begin position="68"/>
        <end position="90"/>
    </location>
</feature>
<evidence type="ECO:0000256" key="5">
    <source>
        <dbReference type="SAM" id="Phobius"/>
    </source>
</evidence>
<dbReference type="PANTHER" id="PTHR36926:SF1">
    <property type="entry name" value="COLICIN V PRODUCTION PROTEIN"/>
    <property type="match status" value="1"/>
</dbReference>
<dbReference type="Proteomes" id="UP000239425">
    <property type="component" value="Unassembled WGS sequence"/>
</dbReference>
<dbReference type="OrthoDB" id="9806894at2"/>